<protein>
    <recommendedName>
        <fullName evidence="4">Tyr recombinase domain-containing protein</fullName>
    </recommendedName>
</protein>
<evidence type="ECO:0000313" key="2">
    <source>
        <dbReference type="EMBL" id="RKN59675.1"/>
    </source>
</evidence>
<accession>A0A3B0AG06</accession>
<keyword evidence="3" id="KW-1185">Reference proteome</keyword>
<dbReference type="GO" id="GO:0006310">
    <property type="term" value="P:DNA recombination"/>
    <property type="evidence" value="ECO:0007669"/>
    <property type="project" value="UniProtKB-KW"/>
</dbReference>
<dbReference type="GO" id="GO:0015074">
    <property type="term" value="P:DNA integration"/>
    <property type="evidence" value="ECO:0007669"/>
    <property type="project" value="InterPro"/>
</dbReference>
<reference evidence="2 3" key="1">
    <citation type="journal article" date="2015" name="Antonie Van Leeuwenhoek">
        <title>Streptomyces klenkii sp. nov., isolated from deep marine sediment.</title>
        <authorList>
            <person name="Veyisoglu A."/>
            <person name="Sahin N."/>
        </authorList>
    </citation>
    <scope>NUCLEOTIDE SEQUENCE [LARGE SCALE GENOMIC DNA]</scope>
    <source>
        <strain evidence="2 3">KCTC 29202</strain>
    </source>
</reference>
<proteinExistence type="predicted"/>
<dbReference type="EMBL" id="RBAM01000039">
    <property type="protein sequence ID" value="RKN59675.1"/>
    <property type="molecule type" value="Genomic_DNA"/>
</dbReference>
<evidence type="ECO:0008006" key="4">
    <source>
        <dbReference type="Google" id="ProtNLM"/>
    </source>
</evidence>
<dbReference type="AlphaFoldDB" id="A0A3B0AG06"/>
<comment type="caution">
    <text evidence="2">The sequence shown here is derived from an EMBL/GenBank/DDBJ whole genome shotgun (WGS) entry which is preliminary data.</text>
</comment>
<sequence>MDVILGGGLITTPAQNAIEGEVQAAPVAADVSAAVLAGMPRNAGVIFHEAADAIIYVDQSLLTVLWWQYERQQYEKERLGDLWVDHDLVFARDGFKLQPGGMAGGPQDPEKVSARWRTVRNRLHLPELFRLHDLRASKINNDLDAKENPVEVSANARHHSVGYTLSRYGRRRPDSAKKLAASSAGRIGLAGAASLTAPALASSL</sequence>
<dbReference type="Proteomes" id="UP000270343">
    <property type="component" value="Unassembled WGS sequence"/>
</dbReference>
<dbReference type="GO" id="GO:0003677">
    <property type="term" value="F:DNA binding"/>
    <property type="evidence" value="ECO:0007669"/>
    <property type="project" value="InterPro"/>
</dbReference>
<evidence type="ECO:0000313" key="3">
    <source>
        <dbReference type="Proteomes" id="UP000270343"/>
    </source>
</evidence>
<name>A0A3B0AG06_9ACTN</name>
<organism evidence="2 3">
    <name type="scientific">Streptomyces klenkii</name>
    <dbReference type="NCBI Taxonomy" id="1420899"/>
    <lineage>
        <taxon>Bacteria</taxon>
        <taxon>Bacillati</taxon>
        <taxon>Actinomycetota</taxon>
        <taxon>Actinomycetes</taxon>
        <taxon>Kitasatosporales</taxon>
        <taxon>Streptomycetaceae</taxon>
        <taxon>Streptomyces</taxon>
    </lineage>
</organism>
<dbReference type="InterPro" id="IPR011010">
    <property type="entry name" value="DNA_brk_join_enz"/>
</dbReference>
<dbReference type="RefSeq" id="WP_120760147.1">
    <property type="nucleotide sequence ID" value="NZ_JBIBGF010000006.1"/>
</dbReference>
<evidence type="ECO:0000256" key="1">
    <source>
        <dbReference type="ARBA" id="ARBA00023172"/>
    </source>
</evidence>
<dbReference type="Gene3D" id="1.10.443.10">
    <property type="entry name" value="Intergrase catalytic core"/>
    <property type="match status" value="1"/>
</dbReference>
<keyword evidence="1" id="KW-0233">DNA recombination</keyword>
<dbReference type="OrthoDB" id="4194741at2"/>
<dbReference type="SUPFAM" id="SSF56349">
    <property type="entry name" value="DNA breaking-rejoining enzymes"/>
    <property type="match status" value="1"/>
</dbReference>
<dbReference type="InterPro" id="IPR013762">
    <property type="entry name" value="Integrase-like_cat_sf"/>
</dbReference>
<gene>
    <name evidence="2" type="ORF">D7231_34080</name>
</gene>